<keyword evidence="3" id="KW-1185">Reference proteome</keyword>
<accession>A0A1D1UJ83</accession>
<gene>
    <name evidence="2" type="primary">RvY_00175-1</name>
    <name evidence="2" type="synonym">RvY_00175.1</name>
    <name evidence="2" type="ORF">RvY_00175</name>
</gene>
<dbReference type="AlphaFoldDB" id="A0A1D1UJ83"/>
<keyword evidence="1" id="KW-1133">Transmembrane helix</keyword>
<feature type="transmembrane region" description="Helical" evidence="1">
    <location>
        <begin position="44"/>
        <end position="63"/>
    </location>
</feature>
<evidence type="ECO:0000313" key="2">
    <source>
        <dbReference type="EMBL" id="GAU87297.1"/>
    </source>
</evidence>
<name>A0A1D1UJ83_RAMVA</name>
<comment type="caution">
    <text evidence="2">The sequence shown here is derived from an EMBL/GenBank/DDBJ whole genome shotgun (WGS) entry which is preliminary data.</text>
</comment>
<keyword evidence="1" id="KW-0812">Transmembrane</keyword>
<reference evidence="2 3" key="1">
    <citation type="journal article" date="2016" name="Nat. Commun.">
        <title>Extremotolerant tardigrade genome and improved radiotolerance of human cultured cells by tardigrade-unique protein.</title>
        <authorList>
            <person name="Hashimoto T."/>
            <person name="Horikawa D.D."/>
            <person name="Saito Y."/>
            <person name="Kuwahara H."/>
            <person name="Kozuka-Hata H."/>
            <person name="Shin-I T."/>
            <person name="Minakuchi Y."/>
            <person name="Ohishi K."/>
            <person name="Motoyama A."/>
            <person name="Aizu T."/>
            <person name="Enomoto A."/>
            <person name="Kondo K."/>
            <person name="Tanaka S."/>
            <person name="Hara Y."/>
            <person name="Koshikawa S."/>
            <person name="Sagara H."/>
            <person name="Miura T."/>
            <person name="Yokobori S."/>
            <person name="Miyagawa K."/>
            <person name="Suzuki Y."/>
            <person name="Kubo T."/>
            <person name="Oyama M."/>
            <person name="Kohara Y."/>
            <person name="Fujiyama A."/>
            <person name="Arakawa K."/>
            <person name="Katayama T."/>
            <person name="Toyoda A."/>
            <person name="Kunieda T."/>
        </authorList>
    </citation>
    <scope>NUCLEOTIDE SEQUENCE [LARGE SCALE GENOMIC DNA]</scope>
    <source>
        <strain evidence="2 3">YOKOZUNA-1</strain>
    </source>
</reference>
<feature type="transmembrane region" description="Helical" evidence="1">
    <location>
        <begin position="7"/>
        <end position="24"/>
    </location>
</feature>
<dbReference type="Proteomes" id="UP000186922">
    <property type="component" value="Unassembled WGS sequence"/>
</dbReference>
<evidence type="ECO:0000256" key="1">
    <source>
        <dbReference type="SAM" id="Phobius"/>
    </source>
</evidence>
<proteinExistence type="predicted"/>
<protein>
    <submittedName>
        <fullName evidence="2">Uncharacterized protein</fullName>
    </submittedName>
</protein>
<dbReference type="EMBL" id="BDGG01000001">
    <property type="protein sequence ID" value="GAU87297.1"/>
    <property type="molecule type" value="Genomic_DNA"/>
</dbReference>
<sequence>MKTADTLIGPVANFCCTAFQYIFAGMANMLRPPLNLSGKGYRNNYGTTVWLVLVLGQQINAVVK</sequence>
<keyword evidence="1" id="KW-0472">Membrane</keyword>
<organism evidence="2 3">
    <name type="scientific">Ramazzottius varieornatus</name>
    <name type="common">Water bear</name>
    <name type="synonym">Tardigrade</name>
    <dbReference type="NCBI Taxonomy" id="947166"/>
    <lineage>
        <taxon>Eukaryota</taxon>
        <taxon>Metazoa</taxon>
        <taxon>Ecdysozoa</taxon>
        <taxon>Tardigrada</taxon>
        <taxon>Eutardigrada</taxon>
        <taxon>Parachela</taxon>
        <taxon>Hypsibioidea</taxon>
        <taxon>Ramazzottiidae</taxon>
        <taxon>Ramazzottius</taxon>
    </lineage>
</organism>
<evidence type="ECO:0000313" key="3">
    <source>
        <dbReference type="Proteomes" id="UP000186922"/>
    </source>
</evidence>